<dbReference type="Pfam" id="PF02801">
    <property type="entry name" value="Ketoacyl-synt_C"/>
    <property type="match status" value="1"/>
</dbReference>
<dbReference type="Pfam" id="PF00698">
    <property type="entry name" value="Acyl_transf_1"/>
    <property type="match status" value="1"/>
</dbReference>
<dbReference type="InterPro" id="IPR016036">
    <property type="entry name" value="Malonyl_transacylase_ACP-bd"/>
</dbReference>
<dbReference type="InterPro" id="IPR014031">
    <property type="entry name" value="Ketoacyl_synth_C"/>
</dbReference>
<reference evidence="1 2" key="1">
    <citation type="submission" date="2019-06" db="EMBL/GenBank/DDBJ databases">
        <authorList>
            <person name="Palmer J.M."/>
        </authorList>
    </citation>
    <scope>NUCLEOTIDE SEQUENCE [LARGE SCALE GENOMIC DNA]</scope>
    <source>
        <strain evidence="1 2">TWF191</strain>
    </source>
</reference>
<evidence type="ECO:0000313" key="1">
    <source>
        <dbReference type="EMBL" id="KAF3202890.1"/>
    </source>
</evidence>
<dbReference type="InterPro" id="IPR016035">
    <property type="entry name" value="Acyl_Trfase/lysoPLipase"/>
</dbReference>
<dbReference type="Proteomes" id="UP000483672">
    <property type="component" value="Unassembled WGS sequence"/>
</dbReference>
<dbReference type="SUPFAM" id="SSF53474">
    <property type="entry name" value="alpha/beta-Hydrolases"/>
    <property type="match status" value="1"/>
</dbReference>
<dbReference type="PANTHER" id="PTHR43775">
    <property type="entry name" value="FATTY ACID SYNTHASE"/>
    <property type="match status" value="1"/>
</dbReference>
<dbReference type="SMART" id="SM00825">
    <property type="entry name" value="PKS_KS"/>
    <property type="match status" value="1"/>
</dbReference>
<dbReference type="Gene3D" id="3.40.366.10">
    <property type="entry name" value="Malonyl-Coenzyme A Acyl Carrier Protein, domain 2"/>
    <property type="match status" value="1"/>
</dbReference>
<dbReference type="InterPro" id="IPR005645">
    <property type="entry name" value="FSH-like_dom"/>
</dbReference>
<dbReference type="EMBL" id="WIPF01000162">
    <property type="protein sequence ID" value="KAF3202890.1"/>
    <property type="molecule type" value="Genomic_DNA"/>
</dbReference>
<dbReference type="SUPFAM" id="SSF55048">
    <property type="entry name" value="Probable ACP-binding domain of malonyl-CoA ACP transacylase"/>
    <property type="match status" value="1"/>
</dbReference>
<dbReference type="Gene3D" id="3.40.47.10">
    <property type="match status" value="1"/>
</dbReference>
<dbReference type="GO" id="GO:0004312">
    <property type="term" value="F:fatty acid synthase activity"/>
    <property type="evidence" value="ECO:0007669"/>
    <property type="project" value="TreeGrafter"/>
</dbReference>
<dbReference type="InterPro" id="IPR014043">
    <property type="entry name" value="Acyl_transferase_dom"/>
</dbReference>
<dbReference type="SUPFAM" id="SSF52151">
    <property type="entry name" value="FabD/lysophospholipase-like"/>
    <property type="match status" value="1"/>
</dbReference>
<dbReference type="GO" id="GO:0044550">
    <property type="term" value="P:secondary metabolite biosynthetic process"/>
    <property type="evidence" value="ECO:0007669"/>
    <property type="project" value="TreeGrafter"/>
</dbReference>
<dbReference type="InterPro" id="IPR050091">
    <property type="entry name" value="PKS_NRPS_Biosynth_Enz"/>
</dbReference>
<proteinExistence type="predicted"/>
<dbReference type="InterPro" id="IPR020841">
    <property type="entry name" value="PKS_Beta-ketoAc_synthase_dom"/>
</dbReference>
<dbReference type="InterPro" id="IPR001227">
    <property type="entry name" value="Ac_transferase_dom_sf"/>
</dbReference>
<comment type="caution">
    <text evidence="1">The sequence shown here is derived from an EMBL/GenBank/DDBJ whole genome shotgun (WGS) entry which is preliminary data.</text>
</comment>
<dbReference type="CDD" id="cd00833">
    <property type="entry name" value="PKS"/>
    <property type="match status" value="1"/>
</dbReference>
<dbReference type="SUPFAM" id="SSF53901">
    <property type="entry name" value="Thiolase-like"/>
    <property type="match status" value="1"/>
</dbReference>
<dbReference type="Pfam" id="PF03959">
    <property type="entry name" value="FSH1"/>
    <property type="match status" value="1"/>
</dbReference>
<dbReference type="AlphaFoldDB" id="A0A6G1M3R7"/>
<dbReference type="SMART" id="SM00827">
    <property type="entry name" value="PKS_AT"/>
    <property type="match status" value="1"/>
</dbReference>
<dbReference type="InterPro" id="IPR029058">
    <property type="entry name" value="AB_hydrolase_fold"/>
</dbReference>
<dbReference type="Gene3D" id="3.40.50.1820">
    <property type="entry name" value="alpha/beta hydrolase"/>
    <property type="match status" value="1"/>
</dbReference>
<protein>
    <submittedName>
        <fullName evidence="1">Uncharacterized protein</fullName>
    </submittedName>
</protein>
<evidence type="ECO:0000313" key="2">
    <source>
        <dbReference type="Proteomes" id="UP000483672"/>
    </source>
</evidence>
<dbReference type="Pfam" id="PF16197">
    <property type="entry name" value="KAsynt_C_assoc"/>
    <property type="match status" value="1"/>
</dbReference>
<gene>
    <name evidence="1" type="ORF">TWF191_002865</name>
</gene>
<sequence>MRFLCLHGLGTNSKVFETQTAAIRAELGEEHEYEFVDGTVPWPKAKELGDLFSDDDEYFAYYDPFDAESMLKALFQLEEYIEEEGPFDAVMGFSHGAALSSTLLLGRGTEREGWQSPFKLAVFLAGGGPLSWEALHKNQTIRLDRDYDPCSHSLDRYQFGWPTRFFEAHGTGTLLGDLIESAAIGTVFRPARSSEDPFGASKANIGHLGAVSGIAGVIKSVLVLEKRAIPPIADLITLNPKIDDTYYRLKFPTEATPWPSAGVRRASVNSFGFGGTNAHIILDDAKGFLAEKALDANHNTDMEELKEDLTSQSYLIVLSAADRNGVQRLNESYNKFFAERPLQNSDIKLQRFFIIFGQRTLSASAFRRSKELDLSFCVYWSRRPVAENGGRVDAISVVFNSESIEQSAQYLRDIGCSWDLETEIKKEGSESRVDEPEISQPVSCPLQIALVDLLDRIKLRPAIVLGHSSGEVAAAYCKGAISHLSAIKIAYYRGLGGAAASRDPIERSMMSVRLSEADVIAALQEISIEVHDLHVACINSPTNVTTAGDDGHLNALKAIFDQKGTFARKLKVSCAYNSPHMALVANEYFSRAGKIEQRVKGPTHQPIPMISDIDGDMVSDSRLQDSDYWIQNMCSAVRFTDNAKKVDKLASLAVSGRETRP</sequence>
<dbReference type="PANTHER" id="PTHR43775:SF29">
    <property type="entry name" value="ASPERFURANONE POLYKETIDE SYNTHASE AFOG-RELATED"/>
    <property type="match status" value="1"/>
</dbReference>
<dbReference type="InterPro" id="IPR016039">
    <property type="entry name" value="Thiolase-like"/>
</dbReference>
<name>A0A6G1M3R7_ORBOL</name>
<dbReference type="PROSITE" id="PS52004">
    <property type="entry name" value="KS3_2"/>
    <property type="match status" value="1"/>
</dbReference>
<dbReference type="GO" id="GO:0006633">
    <property type="term" value="P:fatty acid biosynthetic process"/>
    <property type="evidence" value="ECO:0007669"/>
    <property type="project" value="TreeGrafter"/>
</dbReference>
<accession>A0A6G1M3R7</accession>
<dbReference type="InterPro" id="IPR032821">
    <property type="entry name" value="PKS_assoc"/>
</dbReference>
<organism evidence="1 2">
    <name type="scientific">Orbilia oligospora</name>
    <name type="common">Nematode-trapping fungus</name>
    <name type="synonym">Arthrobotrys oligospora</name>
    <dbReference type="NCBI Taxonomy" id="2813651"/>
    <lineage>
        <taxon>Eukaryota</taxon>
        <taxon>Fungi</taxon>
        <taxon>Dikarya</taxon>
        <taxon>Ascomycota</taxon>
        <taxon>Pezizomycotina</taxon>
        <taxon>Orbiliomycetes</taxon>
        <taxon>Orbiliales</taxon>
        <taxon>Orbiliaceae</taxon>
        <taxon>Orbilia</taxon>
    </lineage>
</organism>